<name>A0A0K1EFF1_CHOCO</name>
<protein>
    <submittedName>
        <fullName evidence="1">Uncharacterized protein</fullName>
    </submittedName>
</protein>
<sequence>MQRRDADLSMSLWHTPGSDEVRVVVAFRSGEGPHDVRRVRAMDLRLCVARGRMRDLGACLQEAPSWLSPSRFPGWIAQLNQQGAEVYTVVSAPGAPEVLALVGDAPPARHLH</sequence>
<organism evidence="1 2">
    <name type="scientific">Chondromyces crocatus</name>
    <dbReference type="NCBI Taxonomy" id="52"/>
    <lineage>
        <taxon>Bacteria</taxon>
        <taxon>Pseudomonadati</taxon>
        <taxon>Myxococcota</taxon>
        <taxon>Polyangia</taxon>
        <taxon>Polyangiales</taxon>
        <taxon>Polyangiaceae</taxon>
        <taxon>Chondromyces</taxon>
    </lineage>
</organism>
<keyword evidence="2" id="KW-1185">Reference proteome</keyword>
<gene>
    <name evidence="1" type="ORF">CMC5_035790</name>
</gene>
<accession>A0A0K1EFF1</accession>
<dbReference type="KEGG" id="ccro:CMC5_035790"/>
<reference evidence="1 2" key="1">
    <citation type="submission" date="2015-07" db="EMBL/GenBank/DDBJ databases">
        <title>Genome analysis of myxobacterium Chondromyces crocatus Cm c5 reveals a high potential for natural compound synthesis and the genetic basis for the loss of fruiting body formation.</title>
        <authorList>
            <person name="Zaburannyi N."/>
            <person name="Bunk B."/>
            <person name="Maier J."/>
            <person name="Overmann J."/>
            <person name="Mueller R."/>
        </authorList>
    </citation>
    <scope>NUCLEOTIDE SEQUENCE [LARGE SCALE GENOMIC DNA]</scope>
    <source>
        <strain evidence="1 2">Cm c5</strain>
    </source>
</reference>
<evidence type="ECO:0000313" key="1">
    <source>
        <dbReference type="EMBL" id="AKT39432.1"/>
    </source>
</evidence>
<dbReference type="Proteomes" id="UP000067626">
    <property type="component" value="Chromosome"/>
</dbReference>
<dbReference type="EMBL" id="CP012159">
    <property type="protein sequence ID" value="AKT39432.1"/>
    <property type="molecule type" value="Genomic_DNA"/>
</dbReference>
<dbReference type="AlphaFoldDB" id="A0A0K1EFF1"/>
<proteinExistence type="predicted"/>
<dbReference type="STRING" id="52.CMC5_035790"/>
<evidence type="ECO:0000313" key="2">
    <source>
        <dbReference type="Proteomes" id="UP000067626"/>
    </source>
</evidence>